<organism evidence="10 11">
    <name type="scientific">Candidatus Scalindua brodae</name>
    <dbReference type="NCBI Taxonomy" id="237368"/>
    <lineage>
        <taxon>Bacteria</taxon>
        <taxon>Pseudomonadati</taxon>
        <taxon>Planctomycetota</taxon>
        <taxon>Candidatus Brocadiia</taxon>
        <taxon>Candidatus Brocadiales</taxon>
        <taxon>Candidatus Scalinduaceae</taxon>
        <taxon>Candidatus Scalindua</taxon>
    </lineage>
</organism>
<dbReference type="InterPro" id="IPR029419">
    <property type="entry name" value="Arg_succ_lyase_C"/>
</dbReference>
<evidence type="ECO:0000256" key="5">
    <source>
        <dbReference type="ARBA" id="ARBA00022605"/>
    </source>
</evidence>
<protein>
    <recommendedName>
        <fullName evidence="3 7">Argininosuccinate lyase</fullName>
        <shortName evidence="7">ASAL</shortName>
        <ecNumber evidence="3 7">4.3.2.1</ecNumber>
    </recommendedName>
    <alternativeName>
        <fullName evidence="7">Arginosuccinase</fullName>
    </alternativeName>
</protein>
<evidence type="ECO:0000259" key="9">
    <source>
        <dbReference type="Pfam" id="PF14698"/>
    </source>
</evidence>
<comment type="catalytic activity">
    <reaction evidence="1 7">
        <text>2-(N(omega)-L-arginino)succinate = fumarate + L-arginine</text>
        <dbReference type="Rhea" id="RHEA:24020"/>
        <dbReference type="ChEBI" id="CHEBI:29806"/>
        <dbReference type="ChEBI" id="CHEBI:32682"/>
        <dbReference type="ChEBI" id="CHEBI:57472"/>
        <dbReference type="EC" id="4.3.2.1"/>
    </reaction>
</comment>
<comment type="similarity">
    <text evidence="7">Belongs to the lyase 1 family. Argininosuccinate lyase subfamily.</text>
</comment>
<dbReference type="Proteomes" id="UP000030652">
    <property type="component" value="Unassembled WGS sequence"/>
</dbReference>
<dbReference type="PANTHER" id="PTHR43814">
    <property type="entry name" value="ARGININOSUCCINATE LYASE"/>
    <property type="match status" value="1"/>
</dbReference>
<dbReference type="GO" id="GO:0042450">
    <property type="term" value="P:L-arginine biosynthetic process via ornithine"/>
    <property type="evidence" value="ECO:0007669"/>
    <property type="project" value="UniProtKB-UniRule"/>
</dbReference>
<sequence length="476" mass="54061">MGFEKNNVDWNKLWRLKKHGEEDSKKKTASSVESFTESISFDSRLYKYDIEGSIAHTTMLAKCKLLTNNEKNAIIKGLKDILKDIETGKFKFKAEHEDIHMNIESALVDRIGDVAKKLHTARSRNDQIALDLRLWARDQIQEIMNIILALQQEIVTKAKPIWDGILPGFTHLQHAQPILVGHYFLAYVEMLERDRTRLVDCMKRLNQSPLGACALGGTTLNTKPEITSKLLGFDSLFNNSLDVVSDRDFCLEYASALSIISMHLSRFCEEWIIWSSQEFDFLDIDDSYCTGSSIMPQKKNPDILELIRGKCGRVYGNLFSLLTIMKGLPLSYNRDMQEDKEPIFDSSDTVKNCLSILKELINKTTLKLDNMEDSCRKGFLDATVLAEYLVVKGVPFREAHGVVGKLVGVCSKNGKELSDLSLEDFKKHSSLIGKDVYKVLGVKNYIKQFKSHGSTSPQSVKRQISAWEMKLKKQMA</sequence>
<dbReference type="PATRIC" id="fig|237368.3.peg.415"/>
<dbReference type="Gene3D" id="1.10.275.10">
    <property type="entry name" value="Fumarase/aspartase (N-terminal domain)"/>
    <property type="match status" value="1"/>
</dbReference>
<evidence type="ECO:0000259" key="8">
    <source>
        <dbReference type="Pfam" id="PF00206"/>
    </source>
</evidence>
<dbReference type="InterPro" id="IPR008948">
    <property type="entry name" value="L-Aspartase-like"/>
</dbReference>
<keyword evidence="5 7" id="KW-0028">Amino-acid biosynthesis</keyword>
<dbReference type="InterPro" id="IPR020557">
    <property type="entry name" value="Fumarate_lyase_CS"/>
</dbReference>
<dbReference type="CDD" id="cd01359">
    <property type="entry name" value="Argininosuccinate_lyase"/>
    <property type="match status" value="1"/>
</dbReference>
<evidence type="ECO:0000313" key="10">
    <source>
        <dbReference type="EMBL" id="KHE93820.1"/>
    </source>
</evidence>
<dbReference type="PRINTS" id="PR00145">
    <property type="entry name" value="ARGSUCLYASE"/>
</dbReference>
<keyword evidence="6 7" id="KW-0456">Lyase</keyword>
<dbReference type="PROSITE" id="PS00163">
    <property type="entry name" value="FUMARATE_LYASES"/>
    <property type="match status" value="1"/>
</dbReference>
<dbReference type="UniPathway" id="UPA00068">
    <property type="reaction ID" value="UER00114"/>
</dbReference>
<accession>A0A0B0ET22</accession>
<evidence type="ECO:0000256" key="7">
    <source>
        <dbReference type="HAMAP-Rule" id="MF_00006"/>
    </source>
</evidence>
<evidence type="ECO:0000256" key="1">
    <source>
        <dbReference type="ARBA" id="ARBA00000985"/>
    </source>
</evidence>
<keyword evidence="4 7" id="KW-0055">Arginine biosynthesis</keyword>
<dbReference type="InterPro" id="IPR024083">
    <property type="entry name" value="Fumarase/histidase_N"/>
</dbReference>
<dbReference type="GO" id="GO:0004056">
    <property type="term" value="F:argininosuccinate lyase activity"/>
    <property type="evidence" value="ECO:0007669"/>
    <property type="project" value="UniProtKB-UniRule"/>
</dbReference>
<evidence type="ECO:0000256" key="4">
    <source>
        <dbReference type="ARBA" id="ARBA00022571"/>
    </source>
</evidence>
<comment type="caution">
    <text evidence="10">The sequence shown here is derived from an EMBL/GenBank/DDBJ whole genome shotgun (WGS) entry which is preliminary data.</text>
</comment>
<dbReference type="InterPro" id="IPR000362">
    <property type="entry name" value="Fumarate_lyase_fam"/>
</dbReference>
<dbReference type="PRINTS" id="PR00149">
    <property type="entry name" value="FUMRATELYASE"/>
</dbReference>
<feature type="domain" description="Argininosuccinate lyase C-terminal" evidence="9">
    <location>
        <begin position="379"/>
        <end position="446"/>
    </location>
</feature>
<keyword evidence="7" id="KW-0963">Cytoplasm</keyword>
<dbReference type="Pfam" id="PF00206">
    <property type="entry name" value="Lyase_1"/>
    <property type="match status" value="1"/>
</dbReference>
<dbReference type="InterPro" id="IPR009049">
    <property type="entry name" value="Argininosuccinate_lyase"/>
</dbReference>
<gene>
    <name evidence="7" type="primary">argH</name>
    <name evidence="10" type="ORF">SCABRO_00377</name>
</gene>
<evidence type="ECO:0000313" key="11">
    <source>
        <dbReference type="Proteomes" id="UP000030652"/>
    </source>
</evidence>
<dbReference type="eggNOG" id="COG0165">
    <property type="taxonomic scope" value="Bacteria"/>
</dbReference>
<dbReference type="EMBL" id="JRYO01000033">
    <property type="protein sequence ID" value="KHE93820.1"/>
    <property type="molecule type" value="Genomic_DNA"/>
</dbReference>
<dbReference type="Gene3D" id="1.20.200.10">
    <property type="entry name" value="Fumarase/aspartase (Central domain)"/>
    <property type="match status" value="1"/>
</dbReference>
<evidence type="ECO:0000256" key="3">
    <source>
        <dbReference type="ARBA" id="ARBA00012338"/>
    </source>
</evidence>
<reference evidence="10 11" key="1">
    <citation type="submission" date="2014-10" db="EMBL/GenBank/DDBJ databases">
        <title>Draft genome of anammox bacterium scalindua brodae, obtained using differential coverage binning of sequence data from two enrichment reactors.</title>
        <authorList>
            <person name="Speth D.R."/>
            <person name="Russ L."/>
            <person name="Kartal B."/>
            <person name="Op den Camp H.J."/>
            <person name="Dutilh B.E."/>
            <person name="Jetten M.S."/>
        </authorList>
    </citation>
    <scope>NUCLEOTIDE SEQUENCE [LARGE SCALE GENOMIC DNA]</scope>
    <source>
        <strain evidence="10">RU1</strain>
    </source>
</reference>
<feature type="domain" description="Fumarate lyase N-terminal" evidence="8">
    <location>
        <begin position="27"/>
        <end position="316"/>
    </location>
</feature>
<comment type="subcellular location">
    <subcellularLocation>
        <location evidence="7">Cytoplasm</location>
    </subcellularLocation>
</comment>
<dbReference type="Gene3D" id="1.10.40.30">
    <property type="entry name" value="Fumarase/aspartase (C-terminal domain)"/>
    <property type="match status" value="1"/>
</dbReference>
<dbReference type="FunFam" id="1.10.275.10:FF:000002">
    <property type="entry name" value="Argininosuccinate lyase"/>
    <property type="match status" value="1"/>
</dbReference>
<name>A0A0B0ET22_9BACT</name>
<proteinExistence type="inferred from homology"/>
<dbReference type="PANTHER" id="PTHR43814:SF1">
    <property type="entry name" value="ARGININOSUCCINATE LYASE"/>
    <property type="match status" value="1"/>
</dbReference>
<dbReference type="Pfam" id="PF14698">
    <property type="entry name" value="ASL_C2"/>
    <property type="match status" value="1"/>
</dbReference>
<dbReference type="SUPFAM" id="SSF48557">
    <property type="entry name" value="L-aspartase-like"/>
    <property type="match status" value="1"/>
</dbReference>
<dbReference type="FunFam" id="1.20.200.10:FF:000015">
    <property type="entry name" value="argininosuccinate lyase isoform X2"/>
    <property type="match status" value="1"/>
</dbReference>
<dbReference type="InterPro" id="IPR022761">
    <property type="entry name" value="Fumarate_lyase_N"/>
</dbReference>
<dbReference type="FunFam" id="1.10.40.30:FF:000001">
    <property type="entry name" value="Argininosuccinate lyase"/>
    <property type="match status" value="1"/>
</dbReference>
<comment type="pathway">
    <text evidence="2 7">Amino-acid biosynthesis; L-arginine biosynthesis; L-arginine from L-ornithine and carbamoyl phosphate: step 3/3.</text>
</comment>
<dbReference type="GO" id="GO:0005829">
    <property type="term" value="C:cytosol"/>
    <property type="evidence" value="ECO:0007669"/>
    <property type="project" value="TreeGrafter"/>
</dbReference>
<evidence type="ECO:0000256" key="6">
    <source>
        <dbReference type="ARBA" id="ARBA00023239"/>
    </source>
</evidence>
<dbReference type="NCBIfam" id="TIGR00838">
    <property type="entry name" value="argH"/>
    <property type="match status" value="1"/>
</dbReference>
<evidence type="ECO:0000256" key="2">
    <source>
        <dbReference type="ARBA" id="ARBA00004941"/>
    </source>
</evidence>
<dbReference type="EC" id="4.3.2.1" evidence="3 7"/>
<dbReference type="HAMAP" id="MF_00006">
    <property type="entry name" value="Arg_succ_lyase"/>
    <property type="match status" value="1"/>
</dbReference>
<dbReference type="AlphaFoldDB" id="A0A0B0ET22"/>